<dbReference type="PANTHER" id="PTHR18034:SF4">
    <property type="entry name" value="NUCLEOLAR MIF4G DOMAIN-CONTAINING PROTEIN 1"/>
    <property type="match status" value="1"/>
</dbReference>
<feature type="compositionally biased region" description="Acidic residues" evidence="4">
    <location>
        <begin position="90"/>
        <end position="109"/>
    </location>
</feature>
<evidence type="ECO:0000256" key="4">
    <source>
        <dbReference type="SAM" id="MobiDB-lite"/>
    </source>
</evidence>
<dbReference type="InterPro" id="IPR016024">
    <property type="entry name" value="ARM-type_fold"/>
</dbReference>
<evidence type="ECO:0000313" key="6">
    <source>
        <dbReference type="Proteomes" id="UP000504637"/>
    </source>
</evidence>
<dbReference type="SMART" id="SM00543">
    <property type="entry name" value="MIF4G"/>
    <property type="match status" value="1"/>
</dbReference>
<proteinExistence type="inferred from homology"/>
<dbReference type="InterPro" id="IPR003890">
    <property type="entry name" value="MIF4G-like_typ-3"/>
</dbReference>
<evidence type="ECO:0000256" key="3">
    <source>
        <dbReference type="ARBA" id="ARBA00023242"/>
    </source>
</evidence>
<dbReference type="InterPro" id="IPR050781">
    <property type="entry name" value="CWC22_splicing_factor"/>
</dbReference>
<keyword evidence="6" id="KW-1185">Reference proteome</keyword>
<dbReference type="GO" id="GO:0003723">
    <property type="term" value="F:RNA binding"/>
    <property type="evidence" value="ECO:0007669"/>
    <property type="project" value="InterPro"/>
</dbReference>
<evidence type="ECO:0000256" key="1">
    <source>
        <dbReference type="ARBA" id="ARBA00004604"/>
    </source>
</evidence>
<dbReference type="SMART" id="SM00544">
    <property type="entry name" value="MA3"/>
    <property type="match status" value="1"/>
</dbReference>
<gene>
    <name evidence="7" type="ORF">K489DRAFT_365753</name>
</gene>
<dbReference type="GeneID" id="54360530"/>
<evidence type="ECO:0000259" key="5">
    <source>
        <dbReference type="PROSITE" id="PS51366"/>
    </source>
</evidence>
<comment type="similarity">
    <text evidence="2">Belongs to the CWC22 family.</text>
</comment>
<reference evidence="7" key="3">
    <citation type="submission" date="2025-08" db="UniProtKB">
        <authorList>
            <consortium name="RefSeq"/>
        </authorList>
    </citation>
    <scope>IDENTIFICATION</scope>
    <source>
        <strain evidence="7">CBS 342.82</strain>
    </source>
</reference>
<dbReference type="Gene3D" id="1.25.40.180">
    <property type="match status" value="1"/>
</dbReference>
<feature type="domain" description="MI" evidence="5">
    <location>
        <begin position="486"/>
        <end position="619"/>
    </location>
</feature>
<dbReference type="RefSeq" id="XP_033454967.1">
    <property type="nucleotide sequence ID" value="XM_033602730.1"/>
</dbReference>
<protein>
    <recommendedName>
        <fullName evidence="5">MI domain-containing protein</fullName>
    </recommendedName>
</protein>
<evidence type="ECO:0000256" key="2">
    <source>
        <dbReference type="ARBA" id="ARBA00006856"/>
    </source>
</evidence>
<dbReference type="OrthoDB" id="361797at2759"/>
<evidence type="ECO:0000313" key="7">
    <source>
        <dbReference type="RefSeq" id="XP_033454967.1"/>
    </source>
</evidence>
<keyword evidence="3" id="KW-0539">Nucleus</keyword>
<dbReference type="SUPFAM" id="SSF48371">
    <property type="entry name" value="ARM repeat"/>
    <property type="match status" value="1"/>
</dbReference>
<dbReference type="InterPro" id="IPR003891">
    <property type="entry name" value="Initiation_fac_eIF4g_MI"/>
</dbReference>
<feature type="region of interest" description="Disordered" evidence="4">
    <location>
        <begin position="24"/>
        <end position="160"/>
    </location>
</feature>
<dbReference type="Pfam" id="PF02847">
    <property type="entry name" value="MA3"/>
    <property type="match status" value="1"/>
</dbReference>
<dbReference type="PANTHER" id="PTHR18034">
    <property type="entry name" value="CELL CYCLE CONTROL PROTEIN CWF22-RELATED"/>
    <property type="match status" value="1"/>
</dbReference>
<reference evidence="7" key="1">
    <citation type="submission" date="2020-01" db="EMBL/GenBank/DDBJ databases">
        <authorList>
            <consortium name="DOE Joint Genome Institute"/>
            <person name="Haridas S."/>
            <person name="Albert R."/>
            <person name="Binder M."/>
            <person name="Bloem J."/>
            <person name="Labutti K."/>
            <person name="Salamov A."/>
            <person name="Andreopoulos B."/>
            <person name="Baker S.E."/>
            <person name="Barry K."/>
            <person name="Bills G."/>
            <person name="Bluhm B.H."/>
            <person name="Cannon C."/>
            <person name="Castanera R."/>
            <person name="Culley D.E."/>
            <person name="Daum C."/>
            <person name="Ezra D."/>
            <person name="Gonzalez J.B."/>
            <person name="Henrissat B."/>
            <person name="Kuo A."/>
            <person name="Liang C."/>
            <person name="Lipzen A."/>
            <person name="Lutzoni F."/>
            <person name="Magnuson J."/>
            <person name="Mondo S."/>
            <person name="Nolan M."/>
            <person name="Ohm R."/>
            <person name="Pangilinan J."/>
            <person name="Park H.-J."/>
            <person name="Ramirez L."/>
            <person name="Alfaro M."/>
            <person name="Sun H."/>
            <person name="Tritt A."/>
            <person name="Yoshinaga Y."/>
            <person name="Zwiers L.-H."/>
            <person name="Turgeon B.G."/>
            <person name="Goodwin S.B."/>
            <person name="Spatafora J.W."/>
            <person name="Crous P.W."/>
            <person name="Grigoriev I.V."/>
        </authorList>
    </citation>
    <scope>NUCLEOTIDE SEQUENCE</scope>
    <source>
        <strain evidence="7">CBS 342.82</strain>
    </source>
</reference>
<dbReference type="GO" id="GO:0042274">
    <property type="term" value="P:ribosomal small subunit biogenesis"/>
    <property type="evidence" value="ECO:0007669"/>
    <property type="project" value="TreeGrafter"/>
</dbReference>
<reference evidence="7" key="2">
    <citation type="submission" date="2020-04" db="EMBL/GenBank/DDBJ databases">
        <authorList>
            <consortium name="NCBI Genome Project"/>
        </authorList>
    </citation>
    <scope>NUCLEOTIDE SEQUENCE</scope>
    <source>
        <strain evidence="7">CBS 342.82</strain>
    </source>
</reference>
<dbReference type="AlphaFoldDB" id="A0A6J3LPS6"/>
<comment type="subcellular location">
    <subcellularLocation>
        <location evidence="1">Nucleus</location>
        <location evidence="1">Nucleolus</location>
    </subcellularLocation>
</comment>
<dbReference type="Proteomes" id="UP000504637">
    <property type="component" value="Unplaced"/>
</dbReference>
<dbReference type="GO" id="GO:0005730">
    <property type="term" value="C:nucleolus"/>
    <property type="evidence" value="ECO:0007669"/>
    <property type="project" value="UniProtKB-SubCell"/>
</dbReference>
<dbReference type="Pfam" id="PF02854">
    <property type="entry name" value="MIF4G"/>
    <property type="match status" value="1"/>
</dbReference>
<dbReference type="PROSITE" id="PS51366">
    <property type="entry name" value="MI"/>
    <property type="match status" value="1"/>
</dbReference>
<organism evidence="7">
    <name type="scientific">Dissoconium aciculare CBS 342.82</name>
    <dbReference type="NCBI Taxonomy" id="1314786"/>
    <lineage>
        <taxon>Eukaryota</taxon>
        <taxon>Fungi</taxon>
        <taxon>Dikarya</taxon>
        <taxon>Ascomycota</taxon>
        <taxon>Pezizomycotina</taxon>
        <taxon>Dothideomycetes</taxon>
        <taxon>Dothideomycetidae</taxon>
        <taxon>Mycosphaerellales</taxon>
        <taxon>Dissoconiaceae</taxon>
        <taxon>Dissoconium</taxon>
    </lineage>
</organism>
<name>A0A6J3LPS6_9PEZI</name>
<accession>A0A6J3LPS6</accession>
<sequence>MSASAKARLEEDDAEIARLEKKLGIKKSSKTGRDDELDWLVNGSDSEDGDLEPLAKRKRSSGDDEWLQSKRQKAKVGSQVKEAKNTPASSEEEDEGLDGMAESDSETLENSDHFSGFSEDDDEYVSADEQPIAAPPRVRENPYVAPVTNDNQPTKYVPPSLRKASASDTEALRQLQRQLQGLLNRLSEANILAILQSIEQIYASNARQHVTATLIELLGTRTADFAVLNDTFLILHAAFATSVYRVIGPDFIAQLLEDLVRRFDDASAREEDGQAGGKQSLNILAFMSNLYVFQAIGCEIIFDHIRLLLDNFCEANTELLLRIIRTCGPQLRQDDPSALKDIVLLLQRSIAKAGGESKVSVRTKFMVETIMDLKNNRMKHGLGASAMAAEHVTTMKKTLGTLSANSRNAKNTEPLSIGLNDIRDSDKKGKWWLVGASWRDPAKMADARKQAQEQPVVAKAEIDTFSDDETAVDLSALARAQGMNTDVRRAIFYALLDSVSYQHAHERILKLNLKSKQMLEVPRVILRCAAAETSYNHFYTLVASEFCKEHRLRKAWEFSLLDTFRRMGEDRDDEYPSDDDDADDDEKLSVRETYNLAKLYGALVAEGLLRVTILKTLNLSSPKGLQPTTTVFVQVLVTTVLLALKSASKKSASDAVSQEKGETAFEAEVKSTFAHAHFLPDLPVALRYFLARSMTKTDIASSTKNKKERKAVMIGLGYALEALKEQAAGANELMTSDDEDYSRDDI</sequence>